<protein>
    <recommendedName>
        <fullName evidence="5">Pseudouridine synthase</fullName>
        <ecNumber evidence="5">5.4.99.-</ecNumber>
    </recommendedName>
</protein>
<dbReference type="Gene3D" id="3.30.2350.10">
    <property type="entry name" value="Pseudouridine synthase"/>
    <property type="match status" value="1"/>
</dbReference>
<dbReference type="RefSeq" id="WP_252442043.1">
    <property type="nucleotide sequence ID" value="NZ_JAMWYK010000001.1"/>
</dbReference>
<reference evidence="7 8" key="1">
    <citation type="submission" date="2022-06" db="EMBL/GenBank/DDBJ databases">
        <title>Fructobacillus taiwanensis sp. nov., isolated from the honeybee.</title>
        <authorList>
            <person name="Chen Y.-S."/>
            <person name="Wang L.-T."/>
            <person name="Lee Y.-S."/>
            <person name="Chang Y.-C."/>
            <person name="Wu H.-C."/>
            <person name="Liao C.-Y."/>
            <person name="Chen W.-H."/>
            <person name="Deng J.-N."/>
            <person name="Wang Y.-H."/>
        </authorList>
    </citation>
    <scope>NUCLEOTIDE SEQUENCE [LARGE SCALE GENOMIC DNA]</scope>
    <source>
        <strain evidence="7 8">W13</strain>
    </source>
</reference>
<evidence type="ECO:0000256" key="3">
    <source>
        <dbReference type="ARBA" id="ARBA00023235"/>
    </source>
</evidence>
<comment type="caution">
    <text evidence="7">The sequence shown here is derived from an EMBL/GenBank/DDBJ whole genome shotgun (WGS) entry which is preliminary data.</text>
</comment>
<dbReference type="Proteomes" id="UP001523234">
    <property type="component" value="Unassembled WGS sequence"/>
</dbReference>
<evidence type="ECO:0000313" key="8">
    <source>
        <dbReference type="Proteomes" id="UP001523234"/>
    </source>
</evidence>
<keyword evidence="8" id="KW-1185">Reference proteome</keyword>
<evidence type="ECO:0000313" key="7">
    <source>
        <dbReference type="EMBL" id="MCO0831601.1"/>
    </source>
</evidence>
<comment type="function">
    <text evidence="5">Responsible for synthesis of pseudouridine from uracil.</text>
</comment>
<dbReference type="PROSITE" id="PS50889">
    <property type="entry name" value="S4"/>
    <property type="match status" value="1"/>
</dbReference>
<dbReference type="Gene3D" id="3.10.290.10">
    <property type="entry name" value="RNA-binding S4 domain"/>
    <property type="match status" value="1"/>
</dbReference>
<evidence type="ECO:0000256" key="1">
    <source>
        <dbReference type="ARBA" id="ARBA00000073"/>
    </source>
</evidence>
<dbReference type="InterPro" id="IPR036986">
    <property type="entry name" value="S4_RNA-bd_sf"/>
</dbReference>
<keyword evidence="3 5" id="KW-0413">Isomerase</keyword>
<dbReference type="InterPro" id="IPR050188">
    <property type="entry name" value="RluA_PseudoU_synthase"/>
</dbReference>
<dbReference type="PROSITE" id="PS01129">
    <property type="entry name" value="PSI_RLU"/>
    <property type="match status" value="1"/>
</dbReference>
<dbReference type="CDD" id="cd02869">
    <property type="entry name" value="PseudoU_synth_RluA_like"/>
    <property type="match status" value="1"/>
</dbReference>
<organism evidence="7 8">
    <name type="scientific">Fructobacillus apis</name>
    <dbReference type="NCBI Taxonomy" id="2935017"/>
    <lineage>
        <taxon>Bacteria</taxon>
        <taxon>Bacillati</taxon>
        <taxon>Bacillota</taxon>
        <taxon>Bacilli</taxon>
        <taxon>Lactobacillales</taxon>
        <taxon>Lactobacillaceae</taxon>
        <taxon>Fructobacillus</taxon>
    </lineage>
</organism>
<dbReference type="SMART" id="SM00363">
    <property type="entry name" value="S4"/>
    <property type="match status" value="1"/>
</dbReference>
<dbReference type="SUPFAM" id="SSF55120">
    <property type="entry name" value="Pseudouridine synthase"/>
    <property type="match status" value="1"/>
</dbReference>
<evidence type="ECO:0000256" key="4">
    <source>
        <dbReference type="PROSITE-ProRule" id="PRU00182"/>
    </source>
</evidence>
<dbReference type="InterPro" id="IPR006145">
    <property type="entry name" value="PsdUridine_synth_RsuA/RluA"/>
</dbReference>
<dbReference type="InterPro" id="IPR020103">
    <property type="entry name" value="PsdUridine_synth_cat_dom_sf"/>
</dbReference>
<dbReference type="PANTHER" id="PTHR21600:SF44">
    <property type="entry name" value="RIBOSOMAL LARGE SUBUNIT PSEUDOURIDINE SYNTHASE D"/>
    <property type="match status" value="1"/>
</dbReference>
<comment type="similarity">
    <text evidence="2 5">Belongs to the pseudouridine synthase RluA family.</text>
</comment>
<evidence type="ECO:0000256" key="2">
    <source>
        <dbReference type="ARBA" id="ARBA00010876"/>
    </source>
</evidence>
<accession>A0ABT0ZNN9</accession>
<name>A0ABT0ZNN9_9LACO</name>
<dbReference type="Pfam" id="PF00849">
    <property type="entry name" value="PseudoU_synth_2"/>
    <property type="match status" value="1"/>
</dbReference>
<dbReference type="PANTHER" id="PTHR21600">
    <property type="entry name" value="MITOCHONDRIAL RNA PSEUDOURIDINE SYNTHASE"/>
    <property type="match status" value="1"/>
</dbReference>
<dbReference type="Pfam" id="PF01479">
    <property type="entry name" value="S4"/>
    <property type="match status" value="1"/>
</dbReference>
<keyword evidence="4" id="KW-0694">RNA-binding</keyword>
<dbReference type="CDD" id="cd00165">
    <property type="entry name" value="S4"/>
    <property type="match status" value="1"/>
</dbReference>
<dbReference type="EMBL" id="JAMWYK010000001">
    <property type="protein sequence ID" value="MCO0831601.1"/>
    <property type="molecule type" value="Genomic_DNA"/>
</dbReference>
<gene>
    <name evidence="7" type="ORF">NFX39_00630</name>
</gene>
<dbReference type="EC" id="5.4.99.-" evidence="5"/>
<dbReference type="InterPro" id="IPR002942">
    <property type="entry name" value="S4_RNA-bd"/>
</dbReference>
<dbReference type="InterPro" id="IPR006224">
    <property type="entry name" value="PsdUridine_synth_RluA-like_CS"/>
</dbReference>
<dbReference type="InterPro" id="IPR006225">
    <property type="entry name" value="PsdUridine_synth_RluC/D"/>
</dbReference>
<evidence type="ECO:0000256" key="5">
    <source>
        <dbReference type="RuleBase" id="RU362028"/>
    </source>
</evidence>
<dbReference type="SUPFAM" id="SSF55174">
    <property type="entry name" value="Alpha-L RNA-binding motif"/>
    <property type="match status" value="1"/>
</dbReference>
<dbReference type="NCBIfam" id="TIGR00005">
    <property type="entry name" value="rluA_subfam"/>
    <property type="match status" value="1"/>
</dbReference>
<evidence type="ECO:0000259" key="6">
    <source>
        <dbReference type="SMART" id="SM00363"/>
    </source>
</evidence>
<proteinExistence type="inferred from homology"/>
<comment type="catalytic activity">
    <reaction evidence="1 5">
        <text>a uridine in RNA = a pseudouridine in RNA</text>
        <dbReference type="Rhea" id="RHEA:48348"/>
        <dbReference type="Rhea" id="RHEA-COMP:12068"/>
        <dbReference type="Rhea" id="RHEA-COMP:12069"/>
        <dbReference type="ChEBI" id="CHEBI:65314"/>
        <dbReference type="ChEBI" id="CHEBI:65315"/>
    </reaction>
</comment>
<feature type="domain" description="RNA-binding S4" evidence="6">
    <location>
        <begin position="14"/>
        <end position="79"/>
    </location>
</feature>
<sequence length="311" mass="34334">MAETIELTIKEGGKRIDAALAASGLEQSRSTLAAWIKDGLVVVNGTAVKRSYKAKEGDTVTIQVPETKEVEKLEAENIPLDVVYEDDDLLVVNKPQGMVVHPAAGHATGTLVNALLYHAPLSTINGEFRPGIVHRIDRDTSGLLMVAKNDKAHKALAAELKEHKTERYYYALVKGEFKEQNGTVDAPIDRHPKDRKKQAVVAGGREAVTHFEVVERYMGYTLLKLALETGRTHQIRVHMQYIGHPVVGDPTYGHQAEIAGIRLKGQLLHAKTLVLTQPTSGERLTFDSDLPKTFQRVLDAIDDLKLKKDDN</sequence>